<dbReference type="InterPro" id="IPR002575">
    <property type="entry name" value="Aminoglycoside_PTrfase"/>
</dbReference>
<dbReference type="Gene3D" id="3.90.1200.10">
    <property type="match status" value="1"/>
</dbReference>
<dbReference type="InterPro" id="IPR011009">
    <property type="entry name" value="Kinase-like_dom_sf"/>
</dbReference>
<dbReference type="Pfam" id="PF01636">
    <property type="entry name" value="APH"/>
    <property type="match status" value="1"/>
</dbReference>
<dbReference type="PANTHER" id="PTHR43883:SF1">
    <property type="entry name" value="GLUCONOKINASE"/>
    <property type="match status" value="1"/>
</dbReference>
<dbReference type="SUPFAM" id="SSF56112">
    <property type="entry name" value="Protein kinase-like (PK-like)"/>
    <property type="match status" value="1"/>
</dbReference>
<proteinExistence type="predicted"/>
<sequence length="506" mass="53419">MGWRGEDDFARFTALLADPATHDGASVARIDTHTAAVFLAGDRAFKLRRPVDYGFLDYSTRARRRASAEREIAENARSAPGLYLGLAGIADGTPPQLIAPPAPADAEPVVVMRRFEAACLFDRMAAEGRLDAAMMRATGQAVAEMHRGAQPRPCLRPLPDLALAEVSAIDRLAPLLGAEAAPVAALLREHGRRLAPLAAARPARRCHGDLHLRNIVLWQGRPAPFDCIDFNDELTDIDPLYDLAFLLMDLDHRGLSALASVTLNAWAERMAADAGGEATAYDGLGLLPLYRACRAAIRAKVAGLTAQTCGDAGAAEEARGYLALAHGYLDAPRRARLIAVGGLSGSGKSTLARALAPSLDAVILRTDAIRKALWGAPESERLPSGAYTPEASIAVYETMARRARMALAGGATVILDAAHLREGERDAAAELAAQAGADFTGLWLDAPPETLAARVEARAGDVSDADARVVAKQAGYDLGTIRWTRLRADAGAARVAEAALSAISGI</sequence>
<feature type="domain" description="Aminoglycoside phosphotransferase" evidence="1">
    <location>
        <begin position="108"/>
        <end position="267"/>
    </location>
</feature>
<dbReference type="Gene3D" id="3.40.50.300">
    <property type="entry name" value="P-loop containing nucleotide triphosphate hydrolases"/>
    <property type="match status" value="1"/>
</dbReference>
<gene>
    <name evidence="2" type="ORF">H0I76_11960</name>
</gene>
<reference evidence="2" key="1">
    <citation type="submission" date="2020-12" db="EMBL/GenBank/DDBJ databases">
        <title>Bacterial taxonomy.</title>
        <authorList>
            <person name="Pan X."/>
        </authorList>
    </citation>
    <scope>NUCLEOTIDE SEQUENCE</scope>
    <source>
        <strain evidence="2">M0105</strain>
    </source>
</reference>
<dbReference type="PANTHER" id="PTHR43883">
    <property type="entry name" value="SLR0207 PROTEIN"/>
    <property type="match status" value="1"/>
</dbReference>
<evidence type="ECO:0000313" key="3">
    <source>
        <dbReference type="Proteomes" id="UP000655420"/>
    </source>
</evidence>
<protein>
    <submittedName>
        <fullName evidence="2">AAA family ATPase</fullName>
    </submittedName>
</protein>
<dbReference type="InterPro" id="IPR027417">
    <property type="entry name" value="P-loop_NTPase"/>
</dbReference>
<evidence type="ECO:0000259" key="1">
    <source>
        <dbReference type="Pfam" id="PF01636"/>
    </source>
</evidence>
<dbReference type="SUPFAM" id="SSF52540">
    <property type="entry name" value="P-loop containing nucleoside triphosphate hydrolases"/>
    <property type="match status" value="1"/>
</dbReference>
<dbReference type="InterPro" id="IPR052732">
    <property type="entry name" value="Cell-binding_unc_protein"/>
</dbReference>
<dbReference type="AlphaFoldDB" id="A0A8J7M7V2"/>
<evidence type="ECO:0000313" key="2">
    <source>
        <dbReference type="EMBL" id="MBK0399908.1"/>
    </source>
</evidence>
<keyword evidence="3" id="KW-1185">Reference proteome</keyword>
<dbReference type="Proteomes" id="UP000655420">
    <property type="component" value="Unassembled WGS sequence"/>
</dbReference>
<name>A0A8J7M7V2_9RHOB</name>
<dbReference type="RefSeq" id="WP_200610121.1">
    <property type="nucleotide sequence ID" value="NZ_JAEHHL010000007.1"/>
</dbReference>
<organism evidence="2 3">
    <name type="scientific">Thermohalobaculum xanthum</name>
    <dbReference type="NCBI Taxonomy" id="2753746"/>
    <lineage>
        <taxon>Bacteria</taxon>
        <taxon>Pseudomonadati</taxon>
        <taxon>Pseudomonadota</taxon>
        <taxon>Alphaproteobacteria</taxon>
        <taxon>Rhodobacterales</taxon>
        <taxon>Paracoccaceae</taxon>
        <taxon>Thermohalobaculum</taxon>
    </lineage>
</organism>
<comment type="caution">
    <text evidence="2">The sequence shown here is derived from an EMBL/GenBank/DDBJ whole genome shotgun (WGS) entry which is preliminary data.</text>
</comment>
<dbReference type="Pfam" id="PF13671">
    <property type="entry name" value="AAA_33"/>
    <property type="match status" value="1"/>
</dbReference>
<dbReference type="EMBL" id="JAEHHL010000007">
    <property type="protein sequence ID" value="MBK0399908.1"/>
    <property type="molecule type" value="Genomic_DNA"/>
</dbReference>
<accession>A0A8J7M7V2</accession>